<proteinExistence type="predicted"/>
<dbReference type="OrthoDB" id="6065235at2759"/>
<gene>
    <name evidence="1" type="ORF">C0Q70_00389</name>
</gene>
<accession>A0A2T7PWM2</accession>
<evidence type="ECO:0000313" key="2">
    <source>
        <dbReference type="Proteomes" id="UP000245119"/>
    </source>
</evidence>
<comment type="caution">
    <text evidence="1">The sequence shown here is derived from an EMBL/GenBank/DDBJ whole genome shotgun (WGS) entry which is preliminary data.</text>
</comment>
<organism evidence="1 2">
    <name type="scientific">Pomacea canaliculata</name>
    <name type="common">Golden apple snail</name>
    <dbReference type="NCBI Taxonomy" id="400727"/>
    <lineage>
        <taxon>Eukaryota</taxon>
        <taxon>Metazoa</taxon>
        <taxon>Spiralia</taxon>
        <taxon>Lophotrochozoa</taxon>
        <taxon>Mollusca</taxon>
        <taxon>Gastropoda</taxon>
        <taxon>Caenogastropoda</taxon>
        <taxon>Architaenioglossa</taxon>
        <taxon>Ampullarioidea</taxon>
        <taxon>Ampullariidae</taxon>
        <taxon>Pomacea</taxon>
    </lineage>
</organism>
<protein>
    <submittedName>
        <fullName evidence="1">Uncharacterized protein</fullName>
    </submittedName>
</protein>
<sequence length="628" mass="71067">MASGCVESRGDGCQVYRHTPASPTQVGEQNSTGQLSVLWTSQPCAPNKETCVQESTLRDDFAQQHVLHCLQALAEHHGEVMFVISQLRFSDYLNRPCYSATTALFPRFSDIEKRFRDGDFDVLVLHRRYGVVIGEIKSVGLHAGTAENSYQNLVDDVAKRVRKAAWQLNKSSEVLRYLLHDLSPPPPVHKALILPYITSNSLGAVLEKYEDLKTTLCQCLETETTDDAVQLCLCSNQMSDRTRPWEFTDDVMSGLSHWWLRLTTHEDDYSMTGDIYEDIVARSQPTGKVHIHFYNFQKGEEEVTKSINDLVNFAKNETLHIVMDEVYPDPTLAKSYNQFVMELTAKNREVHLWMAGAMHNCIPYGLEEKQMLVPLRCVPVVQRMLINVVDLEKINIKNYANRIHHSCDGPNIIQLMHAGDGHAERWPLECWQCGFQIAEVLLQHLQIGCGIPGMCERDKENVSVQRKNVSKLNHGSVHSGAGKKATASTPPLQFCDVFVLTHGHLHDDHVEDENGQLKSHANRLTVGLRDAGIPVHVVRDYRDYGIAIWEADLKKAVLRKDDKVTLAEWNDVLGLERKVVVYVPGRKDDLDKQFSNEKLETWGKAISMTRCISQLIIVQLSGDDNAYK</sequence>
<name>A0A2T7PWM2_POMCA</name>
<dbReference type="EMBL" id="PZQS01000001">
    <property type="protein sequence ID" value="PVD37788.1"/>
    <property type="molecule type" value="Genomic_DNA"/>
</dbReference>
<dbReference type="AlphaFoldDB" id="A0A2T7PWM2"/>
<keyword evidence="2" id="KW-1185">Reference proteome</keyword>
<dbReference type="Proteomes" id="UP000245119">
    <property type="component" value="Linkage Group LG1"/>
</dbReference>
<reference evidence="1 2" key="1">
    <citation type="submission" date="2018-04" db="EMBL/GenBank/DDBJ databases">
        <title>The genome of golden apple snail Pomacea canaliculata provides insight into stress tolerance and invasive adaptation.</title>
        <authorList>
            <person name="Liu C."/>
            <person name="Liu B."/>
            <person name="Ren Y."/>
            <person name="Zhang Y."/>
            <person name="Wang H."/>
            <person name="Li S."/>
            <person name="Jiang F."/>
            <person name="Yin L."/>
            <person name="Zhang G."/>
            <person name="Qian W."/>
            <person name="Fan W."/>
        </authorList>
    </citation>
    <scope>NUCLEOTIDE SEQUENCE [LARGE SCALE GENOMIC DNA]</scope>
    <source>
        <strain evidence="1">SZHN2017</strain>
        <tissue evidence="1">Muscle</tissue>
    </source>
</reference>
<evidence type="ECO:0000313" key="1">
    <source>
        <dbReference type="EMBL" id="PVD37788.1"/>
    </source>
</evidence>